<comment type="caution">
    <text evidence="3">The sequence shown here is derived from an EMBL/GenBank/DDBJ whole genome shotgun (WGS) entry which is preliminary data.</text>
</comment>
<feature type="domain" description="Reverse transcriptase zinc-binding" evidence="2">
    <location>
        <begin position="35"/>
        <end position="98"/>
    </location>
</feature>
<name>A0A9R1W3I7_LACSA</name>
<evidence type="ECO:0000313" key="3">
    <source>
        <dbReference type="EMBL" id="KAJ0219157.1"/>
    </source>
</evidence>
<dbReference type="Proteomes" id="UP000235145">
    <property type="component" value="Unassembled WGS sequence"/>
</dbReference>
<feature type="domain" description="Reverse transcriptase" evidence="1">
    <location>
        <begin position="290"/>
        <end position="513"/>
    </location>
</feature>
<organism evidence="3 4">
    <name type="scientific">Lactuca sativa</name>
    <name type="common">Garden lettuce</name>
    <dbReference type="NCBI Taxonomy" id="4236"/>
    <lineage>
        <taxon>Eukaryota</taxon>
        <taxon>Viridiplantae</taxon>
        <taxon>Streptophyta</taxon>
        <taxon>Embryophyta</taxon>
        <taxon>Tracheophyta</taxon>
        <taxon>Spermatophyta</taxon>
        <taxon>Magnoliopsida</taxon>
        <taxon>eudicotyledons</taxon>
        <taxon>Gunneridae</taxon>
        <taxon>Pentapetalae</taxon>
        <taxon>asterids</taxon>
        <taxon>campanulids</taxon>
        <taxon>Asterales</taxon>
        <taxon>Asteraceae</taxon>
        <taxon>Cichorioideae</taxon>
        <taxon>Cichorieae</taxon>
        <taxon>Lactucinae</taxon>
        <taxon>Lactuca</taxon>
    </lineage>
</organism>
<gene>
    <name evidence="3" type="ORF">LSAT_V11C300134900</name>
</gene>
<protein>
    <recommendedName>
        <fullName evidence="5">Reverse transcriptase domain-containing protein</fullName>
    </recommendedName>
</protein>
<accession>A0A9R1W3I7</accession>
<dbReference type="AlphaFoldDB" id="A0A9R1W3I7"/>
<dbReference type="Pfam" id="PF00078">
    <property type="entry name" value="RVT_1"/>
    <property type="match status" value="1"/>
</dbReference>
<dbReference type="Pfam" id="PF13966">
    <property type="entry name" value="zf-RVT"/>
    <property type="match status" value="1"/>
</dbReference>
<dbReference type="EMBL" id="NBSK02000003">
    <property type="protein sequence ID" value="KAJ0219157.1"/>
    <property type="molecule type" value="Genomic_DNA"/>
</dbReference>
<dbReference type="InterPro" id="IPR000477">
    <property type="entry name" value="RT_dom"/>
</dbReference>
<dbReference type="PANTHER" id="PTHR33116">
    <property type="entry name" value="REVERSE TRANSCRIPTASE ZINC-BINDING DOMAIN-CONTAINING PROTEIN-RELATED-RELATED"/>
    <property type="match status" value="1"/>
</dbReference>
<sequence>MQGALWVSDLANGGQYTVKNMRHAIDNFISITPLGPFHWNKVVPLKVTCFAWRGKLDRIPSAVNLHRRGINSMDKNCNYCGVMEETTDHLLCGCPATCSIMDWVFRWGGVQHSIFPCVSEVLDFVYSWGTYLKRRRILISICYDMFWCIWRARNEKVFNNIKIIPVRVTYIIKSTMLKQLTSSQRSSTKNGRLGQFFRSNLIRKLAVSDAEFLEGPISYSEIKQAVWACGSEKAPGPDGFTHKFFKKYWETIKNDIYGCVKYFEHYGKFSKGCNSSFITLAAKVKDPLRLDDFRPISLIGSLYKIIAKILALRFKKVIGSVVGDVQSAFVKGGNILEGPLIVNEICSWAKHRKKEILLFKADFNKAFDSVNWGYLESIMLQMNFGPKWRSWIKGCLESTRASIIINGSATKEFVLSKVSKGVFDGILIPNSNICVSHLLYADDALFLGEWSKRNIDNLARILRCFYVSSGLKVNFTKSKVFGIDAPLHEVNNWACRLRCEPTSLPFSYLGVPIGANMNRIATWQPLIEKLKCKLSSWKAKTLNFGGRVTLTKAVLGSISTYFLTIFNAPIGVINSLEKIRRQFIWGGPNCNRNINWVAWGKIIAPKTVGGLGLGSIRSLNLALLTKWLWRLNNEPNALWVKIIKGLHRFNGEEHGSCLRSCWIGVWRTLLNARPS</sequence>
<keyword evidence="4" id="KW-1185">Reference proteome</keyword>
<dbReference type="CDD" id="cd01650">
    <property type="entry name" value="RT_nLTR_like"/>
    <property type="match status" value="1"/>
</dbReference>
<evidence type="ECO:0000313" key="4">
    <source>
        <dbReference type="Proteomes" id="UP000235145"/>
    </source>
</evidence>
<evidence type="ECO:0000259" key="1">
    <source>
        <dbReference type="Pfam" id="PF00078"/>
    </source>
</evidence>
<reference evidence="3 4" key="1">
    <citation type="journal article" date="2017" name="Nat. Commun.">
        <title>Genome assembly with in vitro proximity ligation data and whole-genome triplication in lettuce.</title>
        <authorList>
            <person name="Reyes-Chin-Wo S."/>
            <person name="Wang Z."/>
            <person name="Yang X."/>
            <person name="Kozik A."/>
            <person name="Arikit S."/>
            <person name="Song C."/>
            <person name="Xia L."/>
            <person name="Froenicke L."/>
            <person name="Lavelle D.O."/>
            <person name="Truco M.J."/>
            <person name="Xia R."/>
            <person name="Zhu S."/>
            <person name="Xu C."/>
            <person name="Xu H."/>
            <person name="Xu X."/>
            <person name="Cox K."/>
            <person name="Korf I."/>
            <person name="Meyers B.C."/>
            <person name="Michelmore R.W."/>
        </authorList>
    </citation>
    <scope>NUCLEOTIDE SEQUENCE [LARGE SCALE GENOMIC DNA]</scope>
    <source>
        <strain evidence="4">cv. Salinas</strain>
        <tissue evidence="3">Seedlings</tissue>
    </source>
</reference>
<dbReference type="PANTHER" id="PTHR33116:SF79">
    <property type="entry name" value="REVERSE TRANSCRIPTASE DOMAIN, ZINC FINGER, CCHC-TYPE-RELATED"/>
    <property type="match status" value="1"/>
</dbReference>
<evidence type="ECO:0000259" key="2">
    <source>
        <dbReference type="Pfam" id="PF13966"/>
    </source>
</evidence>
<proteinExistence type="predicted"/>
<evidence type="ECO:0008006" key="5">
    <source>
        <dbReference type="Google" id="ProtNLM"/>
    </source>
</evidence>
<dbReference type="InterPro" id="IPR026960">
    <property type="entry name" value="RVT-Znf"/>
</dbReference>